<dbReference type="RefSeq" id="WP_093571999.1">
    <property type="nucleotide sequence ID" value="NZ_FOWC01000001.1"/>
</dbReference>
<gene>
    <name evidence="2" type="ORF">SAMN05421854_101402</name>
</gene>
<dbReference type="AlphaFoldDB" id="A0A1I5DXR3"/>
<keyword evidence="2" id="KW-0808">Transferase</keyword>
<dbReference type="InterPro" id="IPR029063">
    <property type="entry name" value="SAM-dependent_MTases_sf"/>
</dbReference>
<dbReference type="Gene3D" id="2.20.130.10">
    <property type="entry name" value="CAC2371-like domains"/>
    <property type="match status" value="1"/>
</dbReference>
<name>A0A1I5DXR3_9PSEU</name>
<protein>
    <submittedName>
        <fullName evidence="2">Methyltransferase domain-containing protein</fullName>
    </submittedName>
</protein>
<dbReference type="EMBL" id="FOWC01000001">
    <property type="protein sequence ID" value="SFO04022.1"/>
    <property type="molecule type" value="Genomic_DNA"/>
</dbReference>
<dbReference type="OrthoDB" id="189743at2"/>
<accession>A0A1I5DXR3</accession>
<keyword evidence="2" id="KW-0489">Methyltransferase</keyword>
<evidence type="ECO:0000259" key="1">
    <source>
        <dbReference type="Pfam" id="PF13649"/>
    </source>
</evidence>
<dbReference type="Pfam" id="PF13649">
    <property type="entry name" value="Methyltransf_25"/>
    <property type="match status" value="1"/>
</dbReference>
<dbReference type="Proteomes" id="UP000199137">
    <property type="component" value="Unassembled WGS sequence"/>
</dbReference>
<evidence type="ECO:0000313" key="3">
    <source>
        <dbReference type="Proteomes" id="UP000199137"/>
    </source>
</evidence>
<feature type="domain" description="Methyltransferase" evidence="1">
    <location>
        <begin position="44"/>
        <end position="133"/>
    </location>
</feature>
<sequence length="246" mass="26716">MSLAEHNIAYRRPDLYDALTRDSTAAATCRCLINEYGTGPAGSVLDLGCGTGRDLAGLADSHDRVGVDLQPALISHACHQHPSLDLRVGDLRTIRLDRTFDTILCLGNSLAYLHRNDEIRAAFATFAAHAHPGTLLIIVTQIAPALAATPTRGRIQAAGIQAEVTTEHSWDARTQIATVRRTWQLDDGPTEHDLIQRRVLFPRELELHATLTGFRPAALFTDPQDRTGPLSGSAAHFVGRYDLAAS</sequence>
<dbReference type="GO" id="GO:0008168">
    <property type="term" value="F:methyltransferase activity"/>
    <property type="evidence" value="ECO:0007669"/>
    <property type="project" value="UniProtKB-KW"/>
</dbReference>
<dbReference type="CDD" id="cd02440">
    <property type="entry name" value="AdoMet_MTases"/>
    <property type="match status" value="1"/>
</dbReference>
<organism evidence="2 3">
    <name type="scientific">Amycolatopsis rubida</name>
    <dbReference type="NCBI Taxonomy" id="112413"/>
    <lineage>
        <taxon>Bacteria</taxon>
        <taxon>Bacillati</taxon>
        <taxon>Actinomycetota</taxon>
        <taxon>Actinomycetes</taxon>
        <taxon>Pseudonocardiales</taxon>
        <taxon>Pseudonocardiaceae</taxon>
        <taxon>Amycolatopsis</taxon>
    </lineage>
</organism>
<proteinExistence type="predicted"/>
<dbReference type="STRING" id="112413.SAMN05421854_101402"/>
<dbReference type="SUPFAM" id="SSF53335">
    <property type="entry name" value="S-adenosyl-L-methionine-dependent methyltransferases"/>
    <property type="match status" value="1"/>
</dbReference>
<dbReference type="InterPro" id="IPR041698">
    <property type="entry name" value="Methyltransf_25"/>
</dbReference>
<reference evidence="2 3" key="1">
    <citation type="submission" date="2016-10" db="EMBL/GenBank/DDBJ databases">
        <authorList>
            <person name="de Groot N.N."/>
        </authorList>
    </citation>
    <scope>NUCLEOTIDE SEQUENCE [LARGE SCALE GENOMIC DNA]</scope>
    <source>
        <strain evidence="2 3">DSM 44637</strain>
    </source>
</reference>
<evidence type="ECO:0000313" key="2">
    <source>
        <dbReference type="EMBL" id="SFO04022.1"/>
    </source>
</evidence>
<dbReference type="GO" id="GO:0032259">
    <property type="term" value="P:methylation"/>
    <property type="evidence" value="ECO:0007669"/>
    <property type="project" value="UniProtKB-KW"/>
</dbReference>
<dbReference type="Gene3D" id="3.40.50.150">
    <property type="entry name" value="Vaccinia Virus protein VP39"/>
    <property type="match status" value="1"/>
</dbReference>